<evidence type="ECO:0000313" key="2">
    <source>
        <dbReference type="EMBL" id="KAF1952287.1"/>
    </source>
</evidence>
<evidence type="ECO:0000256" key="1">
    <source>
        <dbReference type="SAM" id="MobiDB-lite"/>
    </source>
</evidence>
<name>A0A6A5TTQ0_9PLEO</name>
<accession>A0A6A5TTQ0</accession>
<sequence length="534" mass="61246">MNSDKDSRNRAFRNGVQPISRTLILKGLGAFDFEDKIDPGSPQAPGCQEAGRADALDLTGQASTFGDGEARLHETRAWLDELAREEHSRLDWHSEYLPERSAPPASRITKQDRAKLDRTSQGLGPREHVFEDILEPLRLASAPKSILRSVLEETYEDQLQVLLEWNQQVGSIPNLDTERDELYEILEERCHLMTQVELGHRSPADVDIQSSRLRKALRRFRPEVAHFENRSSLHTLVVIVANFRVTNSDIDLELKDKMIETIFREIRLLMRAEEEHDVRDHLLETRLRAAYESGDRMVADCLRKEIRDLAKEDRKRCTERTIDRIKAARRQVQAHKLAELQNLALPQVGMKWAAYDKLPIPYNLLRNSLENEAATRRIQELLANAEAACDADLANVGSMLRMAYGCHQRTRRFGARDVPSRERERARLARMEDPRTYSMMMRVVDDRQVLSRIPEVVVQHMTMLEGSLGAALDVAKERYRELDGWERALMDEDVDVDLGLALVGKLMLEANSAGAKGRFGYRKNHEEEEEEADN</sequence>
<dbReference type="AlphaFoldDB" id="A0A6A5TTQ0"/>
<gene>
    <name evidence="2" type="ORF">CC80DRAFT_495361</name>
</gene>
<dbReference type="Proteomes" id="UP000800035">
    <property type="component" value="Unassembled WGS sequence"/>
</dbReference>
<feature type="region of interest" description="Disordered" evidence="1">
    <location>
        <begin position="95"/>
        <end position="121"/>
    </location>
</feature>
<keyword evidence="3" id="KW-1185">Reference proteome</keyword>
<proteinExistence type="predicted"/>
<dbReference type="EMBL" id="ML977011">
    <property type="protein sequence ID" value="KAF1952287.1"/>
    <property type="molecule type" value="Genomic_DNA"/>
</dbReference>
<feature type="compositionally biased region" description="Basic and acidic residues" evidence="1">
    <location>
        <begin position="109"/>
        <end position="118"/>
    </location>
</feature>
<evidence type="ECO:0000313" key="3">
    <source>
        <dbReference type="Proteomes" id="UP000800035"/>
    </source>
</evidence>
<reference evidence="2" key="1">
    <citation type="journal article" date="2020" name="Stud. Mycol.">
        <title>101 Dothideomycetes genomes: a test case for predicting lifestyles and emergence of pathogens.</title>
        <authorList>
            <person name="Haridas S."/>
            <person name="Albert R."/>
            <person name="Binder M."/>
            <person name="Bloem J."/>
            <person name="Labutti K."/>
            <person name="Salamov A."/>
            <person name="Andreopoulos B."/>
            <person name="Baker S."/>
            <person name="Barry K."/>
            <person name="Bills G."/>
            <person name="Bluhm B."/>
            <person name="Cannon C."/>
            <person name="Castanera R."/>
            <person name="Culley D."/>
            <person name="Daum C."/>
            <person name="Ezra D."/>
            <person name="Gonzalez J."/>
            <person name="Henrissat B."/>
            <person name="Kuo A."/>
            <person name="Liang C."/>
            <person name="Lipzen A."/>
            <person name="Lutzoni F."/>
            <person name="Magnuson J."/>
            <person name="Mondo S."/>
            <person name="Nolan M."/>
            <person name="Ohm R."/>
            <person name="Pangilinan J."/>
            <person name="Park H.-J."/>
            <person name="Ramirez L."/>
            <person name="Alfaro M."/>
            <person name="Sun H."/>
            <person name="Tritt A."/>
            <person name="Yoshinaga Y."/>
            <person name="Zwiers L.-H."/>
            <person name="Turgeon B."/>
            <person name="Goodwin S."/>
            <person name="Spatafora J."/>
            <person name="Crous P."/>
            <person name="Grigoriev I."/>
        </authorList>
    </citation>
    <scope>NUCLEOTIDE SEQUENCE</scope>
    <source>
        <strain evidence="2">CBS 675.92</strain>
    </source>
</reference>
<dbReference type="OrthoDB" id="3800294at2759"/>
<organism evidence="2 3">
    <name type="scientific">Byssothecium circinans</name>
    <dbReference type="NCBI Taxonomy" id="147558"/>
    <lineage>
        <taxon>Eukaryota</taxon>
        <taxon>Fungi</taxon>
        <taxon>Dikarya</taxon>
        <taxon>Ascomycota</taxon>
        <taxon>Pezizomycotina</taxon>
        <taxon>Dothideomycetes</taxon>
        <taxon>Pleosporomycetidae</taxon>
        <taxon>Pleosporales</taxon>
        <taxon>Massarineae</taxon>
        <taxon>Massarinaceae</taxon>
        <taxon>Byssothecium</taxon>
    </lineage>
</organism>
<protein>
    <submittedName>
        <fullName evidence="2">Uncharacterized protein</fullName>
    </submittedName>
</protein>